<name>A0ABM3DL85_SALSA</name>
<dbReference type="PANTHER" id="PTHR34415">
    <property type="entry name" value="INTEGRASE CATALYTIC DOMAIN-CONTAINING PROTEIN"/>
    <property type="match status" value="1"/>
</dbReference>
<feature type="domain" description="DUF7869" evidence="1">
    <location>
        <begin position="23"/>
        <end position="151"/>
    </location>
</feature>
<dbReference type="InterPro" id="IPR057191">
    <property type="entry name" value="DUF7869"/>
</dbReference>
<dbReference type="GeneID" id="106580812"/>
<organism evidence="2 3">
    <name type="scientific">Salmo salar</name>
    <name type="common">Atlantic salmon</name>
    <dbReference type="NCBI Taxonomy" id="8030"/>
    <lineage>
        <taxon>Eukaryota</taxon>
        <taxon>Metazoa</taxon>
        <taxon>Chordata</taxon>
        <taxon>Craniata</taxon>
        <taxon>Vertebrata</taxon>
        <taxon>Euteleostomi</taxon>
        <taxon>Actinopterygii</taxon>
        <taxon>Neopterygii</taxon>
        <taxon>Teleostei</taxon>
        <taxon>Protacanthopterygii</taxon>
        <taxon>Salmoniformes</taxon>
        <taxon>Salmonidae</taxon>
        <taxon>Salmoninae</taxon>
        <taxon>Salmo</taxon>
    </lineage>
</organism>
<gene>
    <name evidence="3" type="primary">LOC106580812</name>
</gene>
<sequence>MKACHPAKAGAHSSTTCTISSLTTELGKRVDMSCDNCSGQSKNTFVLWYCAWWTMHKLHHSLDLHFLITGHTKFAPDWCFDLIKPRFRKPRVNTLSEISRVCEGQHCDRGQHPTAGWIGGWYGAGGSYGWQQHLTLYFRPLPQVKQYQHFRASMLWNLLLLSPRSVRLRNTDILPPIDGLPVQAPPVLGTVRQTYLFEKIREVCDEEAMDITCPAPKSRAGQKQALQI</sequence>
<protein>
    <recommendedName>
        <fullName evidence="1">DUF7869 domain-containing protein</fullName>
    </recommendedName>
</protein>
<dbReference type="Pfam" id="PF25273">
    <property type="entry name" value="DUF7869"/>
    <property type="match status" value="1"/>
</dbReference>
<evidence type="ECO:0000313" key="3">
    <source>
        <dbReference type="RefSeq" id="XP_045559574.1"/>
    </source>
</evidence>
<evidence type="ECO:0000259" key="1">
    <source>
        <dbReference type="Pfam" id="PF25273"/>
    </source>
</evidence>
<dbReference type="PANTHER" id="PTHR34415:SF1">
    <property type="entry name" value="INTEGRASE CATALYTIC DOMAIN-CONTAINING PROTEIN"/>
    <property type="match status" value="1"/>
</dbReference>
<dbReference type="Proteomes" id="UP001652741">
    <property type="component" value="Chromosome ssa20"/>
</dbReference>
<evidence type="ECO:0000313" key="2">
    <source>
        <dbReference type="Proteomes" id="UP001652741"/>
    </source>
</evidence>
<keyword evidence="2" id="KW-1185">Reference proteome</keyword>
<reference evidence="3" key="1">
    <citation type="submission" date="2025-08" db="UniProtKB">
        <authorList>
            <consortium name="RefSeq"/>
        </authorList>
    </citation>
    <scope>IDENTIFICATION</scope>
</reference>
<dbReference type="RefSeq" id="XP_045559574.1">
    <property type="nucleotide sequence ID" value="XM_045703618.1"/>
</dbReference>
<proteinExistence type="predicted"/>
<accession>A0ABM3DL85</accession>